<evidence type="ECO:0000256" key="7">
    <source>
        <dbReference type="ARBA" id="ARBA00023014"/>
    </source>
</evidence>
<dbReference type="PANTHER" id="PTHR22960:SF0">
    <property type="entry name" value="MOLYBDENUM COFACTOR BIOSYNTHESIS PROTEIN 1"/>
    <property type="match status" value="1"/>
</dbReference>
<dbReference type="GO" id="GO:0061798">
    <property type="term" value="F:GTP 3',8'-cyclase activity"/>
    <property type="evidence" value="ECO:0007669"/>
    <property type="project" value="UniProtKB-EC"/>
</dbReference>
<dbReference type="InterPro" id="IPR010505">
    <property type="entry name" value="MoaA_twitch"/>
</dbReference>
<accession>A0ABS5PL43</accession>
<evidence type="ECO:0000256" key="12">
    <source>
        <dbReference type="HAMAP-Rule" id="MF_01225"/>
    </source>
</evidence>
<keyword evidence="4 12" id="KW-0479">Metal-binding</keyword>
<feature type="binding site" evidence="12">
    <location>
        <position position="63"/>
    </location>
    <ligand>
        <name>GTP</name>
        <dbReference type="ChEBI" id="CHEBI:37565"/>
    </ligand>
</feature>
<evidence type="ECO:0000259" key="13">
    <source>
        <dbReference type="PROSITE" id="PS51918"/>
    </source>
</evidence>
<feature type="binding site" evidence="12">
    <location>
        <position position="94"/>
    </location>
    <ligand>
        <name>GTP</name>
        <dbReference type="ChEBI" id="CHEBI:37565"/>
    </ligand>
</feature>
<dbReference type="SFLD" id="SFLDG01383">
    <property type="entry name" value="cyclic_pyranopterin_phosphate"/>
    <property type="match status" value="1"/>
</dbReference>
<dbReference type="Pfam" id="PF06463">
    <property type="entry name" value="Mob_synth_C"/>
    <property type="match status" value="1"/>
</dbReference>
<dbReference type="Proteomes" id="UP000746471">
    <property type="component" value="Unassembled WGS sequence"/>
</dbReference>
<feature type="binding site" evidence="12">
    <location>
        <begin position="255"/>
        <end position="257"/>
    </location>
    <ligand>
        <name>GTP</name>
        <dbReference type="ChEBI" id="CHEBI:37565"/>
    </ligand>
</feature>
<evidence type="ECO:0000256" key="3">
    <source>
        <dbReference type="ARBA" id="ARBA00022691"/>
    </source>
</evidence>
<dbReference type="NCBIfam" id="TIGR02666">
    <property type="entry name" value="moaA"/>
    <property type="match status" value="1"/>
</dbReference>
<evidence type="ECO:0000313" key="15">
    <source>
        <dbReference type="Proteomes" id="UP000746471"/>
    </source>
</evidence>
<dbReference type="SFLD" id="SFLDG01386">
    <property type="entry name" value="main_SPASM_domain-containing"/>
    <property type="match status" value="1"/>
</dbReference>
<dbReference type="InterPro" id="IPR013483">
    <property type="entry name" value="MoaA"/>
</dbReference>
<feature type="binding site" evidence="12">
    <location>
        <position position="250"/>
    </location>
    <ligand>
        <name>[4Fe-4S] cluster</name>
        <dbReference type="ChEBI" id="CHEBI:49883"/>
        <label>2</label>
        <note>4Fe-4S-substrate</note>
    </ligand>
</feature>
<dbReference type="InterPro" id="IPR040064">
    <property type="entry name" value="MoaA-like"/>
</dbReference>
<organism evidence="14 15">
    <name type="scientific">Fusibacter paucivorans</name>
    <dbReference type="NCBI Taxonomy" id="76009"/>
    <lineage>
        <taxon>Bacteria</taxon>
        <taxon>Bacillati</taxon>
        <taxon>Bacillota</taxon>
        <taxon>Clostridia</taxon>
        <taxon>Eubacteriales</taxon>
        <taxon>Eubacteriales Family XII. Incertae Sedis</taxon>
        <taxon>Fusibacter</taxon>
    </lineage>
</organism>
<evidence type="ECO:0000256" key="9">
    <source>
        <dbReference type="ARBA" id="ARBA00023150"/>
    </source>
</evidence>
<evidence type="ECO:0000256" key="2">
    <source>
        <dbReference type="ARBA" id="ARBA00022485"/>
    </source>
</evidence>
<keyword evidence="7 12" id="KW-0411">Iron-sulfur</keyword>
<feature type="binding site" evidence="12">
    <location>
        <position position="155"/>
    </location>
    <ligand>
        <name>GTP</name>
        <dbReference type="ChEBI" id="CHEBI:37565"/>
    </ligand>
</feature>
<name>A0ABS5PL43_9FIRM</name>
<keyword evidence="8 12" id="KW-0342">GTP-binding</keyword>
<evidence type="ECO:0000256" key="4">
    <source>
        <dbReference type="ARBA" id="ARBA00022723"/>
    </source>
</evidence>
<dbReference type="NCBIfam" id="NF001199">
    <property type="entry name" value="PRK00164.2-1"/>
    <property type="match status" value="1"/>
</dbReference>
<feature type="binding site" evidence="12">
    <location>
        <position position="27"/>
    </location>
    <ligand>
        <name>[4Fe-4S] cluster</name>
        <dbReference type="ChEBI" id="CHEBI:49883"/>
        <label>1</label>
        <note>4Fe-4S-S-AdoMet</note>
    </ligand>
</feature>
<dbReference type="SFLD" id="SFLDS00029">
    <property type="entry name" value="Radical_SAM"/>
    <property type="match status" value="1"/>
</dbReference>
<dbReference type="InterPro" id="IPR050105">
    <property type="entry name" value="MoCo_biosynth_MoaA/MoaC"/>
</dbReference>
<dbReference type="EMBL" id="JAHBCL010000006">
    <property type="protein sequence ID" value="MBS7525894.1"/>
    <property type="molecule type" value="Genomic_DNA"/>
</dbReference>
<feature type="binding site" evidence="12">
    <location>
        <position position="67"/>
    </location>
    <ligand>
        <name>S-adenosyl-L-methionine</name>
        <dbReference type="ChEBI" id="CHEBI:59789"/>
    </ligand>
</feature>
<dbReference type="InterPro" id="IPR000385">
    <property type="entry name" value="MoaA_NifB_PqqE_Fe-S-bd_CS"/>
</dbReference>
<feature type="domain" description="Radical SAM core" evidence="13">
    <location>
        <begin position="4"/>
        <end position="233"/>
    </location>
</feature>
<dbReference type="InterPro" id="IPR013785">
    <property type="entry name" value="Aldolase_TIM"/>
</dbReference>
<dbReference type="PROSITE" id="PS51918">
    <property type="entry name" value="RADICAL_SAM"/>
    <property type="match status" value="1"/>
</dbReference>
<evidence type="ECO:0000256" key="6">
    <source>
        <dbReference type="ARBA" id="ARBA00023004"/>
    </source>
</evidence>
<feature type="binding site" evidence="12">
    <location>
        <position position="24"/>
    </location>
    <ligand>
        <name>[4Fe-4S] cluster</name>
        <dbReference type="ChEBI" id="CHEBI:49883"/>
        <label>1</label>
        <note>4Fe-4S-S-AdoMet</note>
    </ligand>
</feature>
<proteinExistence type="inferred from homology"/>
<evidence type="ECO:0000256" key="10">
    <source>
        <dbReference type="ARBA" id="ARBA00023239"/>
    </source>
</evidence>
<keyword evidence="10 12" id="KW-0456">Lyase</keyword>
<feature type="binding site" evidence="12">
    <location>
        <position position="267"/>
    </location>
    <ligand>
        <name>[4Fe-4S] cluster</name>
        <dbReference type="ChEBI" id="CHEBI:49883"/>
        <label>2</label>
        <note>4Fe-4S-substrate</note>
    </ligand>
</feature>
<comment type="caution">
    <text evidence="14">The sequence shown here is derived from an EMBL/GenBank/DDBJ whole genome shotgun (WGS) entry which is preliminary data.</text>
</comment>
<protein>
    <recommendedName>
        <fullName evidence="1 12">GTP 3',8-cyclase</fullName>
        <ecNumber evidence="1 12">4.1.99.22</ecNumber>
    </recommendedName>
    <alternativeName>
        <fullName evidence="12">Molybdenum cofactor biosynthesis protein A</fullName>
    </alternativeName>
</protein>
<comment type="cofactor">
    <cofactor evidence="12">
        <name>[4Fe-4S] cluster</name>
        <dbReference type="ChEBI" id="CHEBI:49883"/>
    </cofactor>
    <text evidence="12">Binds 2 [4Fe-4S] clusters. Binds 1 [4Fe-4S] cluster coordinated with 3 cysteines and an exchangeable S-adenosyl-L-methionine and 1 [4Fe-4S] cluster coordinated with 3 cysteines and the GTP-derived substrate.</text>
</comment>
<keyword evidence="5 12" id="KW-0547">Nucleotide-binding</keyword>
<evidence type="ECO:0000256" key="5">
    <source>
        <dbReference type="ARBA" id="ARBA00022741"/>
    </source>
</evidence>
<comment type="function">
    <text evidence="12">Catalyzes the cyclization of GTP to (8S)-3',8-cyclo-7,8-dihydroguanosine 5'-triphosphate.</text>
</comment>
<dbReference type="HAMAP" id="MF_01225_B">
    <property type="entry name" value="MoaA_B"/>
    <property type="match status" value="1"/>
</dbReference>
<dbReference type="EC" id="4.1.99.22" evidence="1 12"/>
<evidence type="ECO:0000313" key="14">
    <source>
        <dbReference type="EMBL" id="MBS7525894.1"/>
    </source>
</evidence>
<dbReference type="Pfam" id="PF04055">
    <property type="entry name" value="Radical_SAM"/>
    <property type="match status" value="1"/>
</dbReference>
<dbReference type="PROSITE" id="PS01305">
    <property type="entry name" value="MOAA_NIFB_PQQE"/>
    <property type="match status" value="1"/>
</dbReference>
<dbReference type="CDD" id="cd01335">
    <property type="entry name" value="Radical_SAM"/>
    <property type="match status" value="1"/>
</dbReference>
<reference evidence="14 15" key="1">
    <citation type="submission" date="2021-05" db="EMBL/GenBank/DDBJ databases">
        <title>Fusibacter ferrireducens sp. nov., an anaerobic, sulfur- and Fe-reducing bacterium isolated from the mangrove sediment.</title>
        <authorList>
            <person name="Qiu D."/>
        </authorList>
    </citation>
    <scope>NUCLEOTIDE SEQUENCE [LARGE SCALE GENOMIC DNA]</scope>
    <source>
        <strain evidence="14 15">DSM 12116</strain>
    </source>
</reference>
<gene>
    <name evidence="12 14" type="primary">moaA</name>
    <name evidence="14" type="ORF">KHM83_04285</name>
</gene>
<keyword evidence="3 12" id="KW-0949">S-adenosyl-L-methionine</keyword>
<keyword evidence="2 12" id="KW-0004">4Fe-4S</keyword>
<comment type="pathway">
    <text evidence="12">Cofactor biosynthesis; molybdopterin biosynthesis.</text>
</comment>
<keyword evidence="9 12" id="KW-0501">Molybdenum cofactor biosynthesis</keyword>
<evidence type="ECO:0000256" key="8">
    <source>
        <dbReference type="ARBA" id="ARBA00023134"/>
    </source>
</evidence>
<evidence type="ECO:0000256" key="1">
    <source>
        <dbReference type="ARBA" id="ARBA00012167"/>
    </source>
</evidence>
<dbReference type="InterPro" id="IPR007197">
    <property type="entry name" value="rSAM"/>
</dbReference>
<evidence type="ECO:0000256" key="11">
    <source>
        <dbReference type="ARBA" id="ARBA00048697"/>
    </source>
</evidence>
<feature type="binding site" evidence="12">
    <location>
        <position position="118"/>
    </location>
    <ligand>
        <name>S-adenosyl-L-methionine</name>
        <dbReference type="ChEBI" id="CHEBI:59789"/>
    </ligand>
</feature>
<dbReference type="RefSeq" id="WP_213235680.1">
    <property type="nucleotide sequence ID" value="NZ_JAHBCL010000006.1"/>
</dbReference>
<feature type="binding site" evidence="12">
    <location>
        <position position="253"/>
    </location>
    <ligand>
        <name>[4Fe-4S] cluster</name>
        <dbReference type="ChEBI" id="CHEBI:49883"/>
        <label>2</label>
        <note>4Fe-4S-substrate</note>
    </ligand>
</feature>
<sequence length="318" mass="35017">MKDQFGRQVKYLRLSVTDRCNLRCQYCMPAFGIEKLPHQAILSMEALGKLADTFIDLGVEKIRLTGGEPLVRKGILNLVEHIGANPKVTDFAMTTNGILLSKYADDLKAAGLKRVNISLDTLDSKKYAKITRGGDLGLVLNGIDAAKRVGLTPIKLNVVLIGGFNENEIERFVMMTRDEAIDVRFIELMPIGEVANWSTAQFLPNDTVLKRVPALAAVPASDPASPAKYYQLPNAKGRVGLISPISCKFCADCNRVRLTAEGKLKYCLHADEEVDLTPYLEDEAALRDVIAHYILEKPEAHQIGSSESVKRNMFQVGG</sequence>
<dbReference type="CDD" id="cd21117">
    <property type="entry name" value="Twitch_MoaA"/>
    <property type="match status" value="1"/>
</dbReference>
<keyword evidence="6 12" id="KW-0408">Iron</keyword>
<dbReference type="InterPro" id="IPR058240">
    <property type="entry name" value="rSAM_sf"/>
</dbReference>
<comment type="catalytic activity">
    <reaction evidence="11 12">
        <text>GTP + AH2 + S-adenosyl-L-methionine = (8S)-3',8-cyclo-7,8-dihydroguanosine 5'-triphosphate + 5'-deoxyadenosine + L-methionine + A + H(+)</text>
        <dbReference type="Rhea" id="RHEA:49576"/>
        <dbReference type="ChEBI" id="CHEBI:13193"/>
        <dbReference type="ChEBI" id="CHEBI:15378"/>
        <dbReference type="ChEBI" id="CHEBI:17319"/>
        <dbReference type="ChEBI" id="CHEBI:17499"/>
        <dbReference type="ChEBI" id="CHEBI:37565"/>
        <dbReference type="ChEBI" id="CHEBI:57844"/>
        <dbReference type="ChEBI" id="CHEBI:59789"/>
        <dbReference type="ChEBI" id="CHEBI:131766"/>
        <dbReference type="EC" id="4.1.99.22"/>
    </reaction>
</comment>
<feature type="binding site" evidence="12">
    <location>
        <position position="20"/>
    </location>
    <ligand>
        <name>[4Fe-4S] cluster</name>
        <dbReference type="ChEBI" id="CHEBI:49883"/>
        <label>1</label>
        <note>4Fe-4S-S-AdoMet</note>
    </ligand>
</feature>
<dbReference type="SUPFAM" id="SSF102114">
    <property type="entry name" value="Radical SAM enzymes"/>
    <property type="match status" value="1"/>
</dbReference>
<feature type="binding site" evidence="12">
    <location>
        <position position="26"/>
    </location>
    <ligand>
        <name>S-adenosyl-L-methionine</name>
        <dbReference type="ChEBI" id="CHEBI:59789"/>
    </ligand>
</feature>
<feature type="binding site" evidence="12">
    <location>
        <position position="13"/>
    </location>
    <ligand>
        <name>GTP</name>
        <dbReference type="ChEBI" id="CHEBI:37565"/>
    </ligand>
</feature>
<keyword evidence="15" id="KW-1185">Reference proteome</keyword>
<dbReference type="Gene3D" id="3.20.20.70">
    <property type="entry name" value="Aldolase class I"/>
    <property type="match status" value="1"/>
</dbReference>
<dbReference type="InterPro" id="IPR006638">
    <property type="entry name" value="Elp3/MiaA/NifB-like_rSAM"/>
</dbReference>
<comment type="subunit">
    <text evidence="12">Monomer and homodimer.</text>
</comment>
<dbReference type="SFLD" id="SFLDG01067">
    <property type="entry name" value="SPASM/twitch_domain_containing"/>
    <property type="match status" value="1"/>
</dbReference>
<dbReference type="PANTHER" id="PTHR22960">
    <property type="entry name" value="MOLYBDOPTERIN COFACTOR SYNTHESIS PROTEIN A"/>
    <property type="match status" value="1"/>
</dbReference>
<dbReference type="SMART" id="SM00729">
    <property type="entry name" value="Elp3"/>
    <property type="match status" value="1"/>
</dbReference>
<comment type="similarity">
    <text evidence="12">Belongs to the radical SAM superfamily. MoaA family.</text>
</comment>
<feature type="binding site" evidence="12">
    <location>
        <position position="189"/>
    </location>
    <ligand>
        <name>S-adenosyl-L-methionine</name>
        <dbReference type="ChEBI" id="CHEBI:59789"/>
    </ligand>
</feature>